<name>A0ACB7RLB0_HYAAI</name>
<sequence>MNNWHTKPLLLWTQGGPWKSSLYSQFLENGPLGIDAAGDLYYRNHSLITDFNVIYLDQPVGSGYSFDENGRYPADLLEASEQVLTFLKRFVRIFSEYKDKDLYIAGESYGARSAAGVAYKMLNKARQIPLKLKGIMLGVGFVFPLLDLLNSADYLHYSGLLGDFGRKTFAGWFDMIRKLVDKKEYSRAAADLRRIVLNAPPPDNITIFEVLTGFQHHGSIARAREPEEVKKYMDYANSAEFKKIIHVNVSRVLDGDRPKLTVKLVLGDFFIDIKRKLEFVLNSTYVLFYTAQYDNVFPEMNIENCFKKLRWHGSELFLKVNRHAWFRQGNRSLPLLGYERKVGRLLYSNILWGGHDVSFDRSEAVKQLYHRFLRLVEGKNLEWKTPPARS</sequence>
<reference evidence="1" key="1">
    <citation type="submission" date="2020-05" db="EMBL/GenBank/DDBJ databases">
        <title>Large-scale comparative analyses of tick genomes elucidate their genetic diversity and vector capacities.</title>
        <authorList>
            <person name="Jia N."/>
            <person name="Wang J."/>
            <person name="Shi W."/>
            <person name="Du L."/>
            <person name="Sun Y."/>
            <person name="Zhan W."/>
            <person name="Jiang J."/>
            <person name="Wang Q."/>
            <person name="Zhang B."/>
            <person name="Ji P."/>
            <person name="Sakyi L.B."/>
            <person name="Cui X."/>
            <person name="Yuan T."/>
            <person name="Jiang B."/>
            <person name="Yang W."/>
            <person name="Lam T.T.-Y."/>
            <person name="Chang Q."/>
            <person name="Ding S."/>
            <person name="Wang X."/>
            <person name="Zhu J."/>
            <person name="Ruan X."/>
            <person name="Zhao L."/>
            <person name="Wei J."/>
            <person name="Que T."/>
            <person name="Du C."/>
            <person name="Cheng J."/>
            <person name="Dai P."/>
            <person name="Han X."/>
            <person name="Huang E."/>
            <person name="Gao Y."/>
            <person name="Liu J."/>
            <person name="Shao H."/>
            <person name="Ye R."/>
            <person name="Li L."/>
            <person name="Wei W."/>
            <person name="Wang X."/>
            <person name="Wang C."/>
            <person name="Yang T."/>
            <person name="Huo Q."/>
            <person name="Li W."/>
            <person name="Guo W."/>
            <person name="Chen H."/>
            <person name="Zhou L."/>
            <person name="Ni X."/>
            <person name="Tian J."/>
            <person name="Zhou Y."/>
            <person name="Sheng Y."/>
            <person name="Liu T."/>
            <person name="Pan Y."/>
            <person name="Xia L."/>
            <person name="Li J."/>
            <person name="Zhao F."/>
            <person name="Cao W."/>
        </authorList>
    </citation>
    <scope>NUCLEOTIDE SEQUENCE</scope>
    <source>
        <strain evidence="1">Hyas-2018</strain>
    </source>
</reference>
<dbReference type="EMBL" id="CM023489">
    <property type="protein sequence ID" value="KAH6922632.1"/>
    <property type="molecule type" value="Genomic_DNA"/>
</dbReference>
<protein>
    <submittedName>
        <fullName evidence="1">Uncharacterized protein</fullName>
    </submittedName>
</protein>
<evidence type="ECO:0000313" key="1">
    <source>
        <dbReference type="EMBL" id="KAH6922632.1"/>
    </source>
</evidence>
<dbReference type="Proteomes" id="UP000821845">
    <property type="component" value="Chromosome 9"/>
</dbReference>
<gene>
    <name evidence="1" type="ORF">HPB50_017401</name>
</gene>
<organism evidence="1 2">
    <name type="scientific">Hyalomma asiaticum</name>
    <name type="common">Tick</name>
    <dbReference type="NCBI Taxonomy" id="266040"/>
    <lineage>
        <taxon>Eukaryota</taxon>
        <taxon>Metazoa</taxon>
        <taxon>Ecdysozoa</taxon>
        <taxon>Arthropoda</taxon>
        <taxon>Chelicerata</taxon>
        <taxon>Arachnida</taxon>
        <taxon>Acari</taxon>
        <taxon>Parasitiformes</taxon>
        <taxon>Ixodida</taxon>
        <taxon>Ixodoidea</taxon>
        <taxon>Ixodidae</taxon>
        <taxon>Hyalomminae</taxon>
        <taxon>Hyalomma</taxon>
    </lineage>
</organism>
<accession>A0ACB7RLB0</accession>
<comment type="caution">
    <text evidence="1">The sequence shown here is derived from an EMBL/GenBank/DDBJ whole genome shotgun (WGS) entry which is preliminary data.</text>
</comment>
<proteinExistence type="predicted"/>
<keyword evidence="2" id="KW-1185">Reference proteome</keyword>
<evidence type="ECO:0000313" key="2">
    <source>
        <dbReference type="Proteomes" id="UP000821845"/>
    </source>
</evidence>